<dbReference type="GO" id="GO:0016020">
    <property type="term" value="C:membrane"/>
    <property type="evidence" value="ECO:0007669"/>
    <property type="project" value="TreeGrafter"/>
</dbReference>
<organism evidence="2 3">
    <name type="scientific">Microcystis aeruginosa NIES-44</name>
    <dbReference type="NCBI Taxonomy" id="449439"/>
    <lineage>
        <taxon>Bacteria</taxon>
        <taxon>Bacillati</taxon>
        <taxon>Cyanobacteriota</taxon>
        <taxon>Cyanophyceae</taxon>
        <taxon>Oscillatoriophycideae</taxon>
        <taxon>Chroococcales</taxon>
        <taxon>Microcystaceae</taxon>
        <taxon>Microcystis</taxon>
    </lineage>
</organism>
<dbReference type="Proteomes" id="UP000030321">
    <property type="component" value="Unassembled WGS sequence"/>
</dbReference>
<proteinExistence type="predicted"/>
<keyword evidence="1" id="KW-0812">Transmembrane</keyword>
<sequence>MNQSLSDALEPIAAAFRGLGTPDPIVHWGHPVMMGIVVLVMGSYTAYAGWQSRLSKDGEVVAKNRADHRKLAPWLFLFIVLGYTGGILSLVMQKHPILESSHFWTGSIAIGLLAFNGLLSLTGFAGGKKELFRTIHAYIGSIALILLLVHGVFGLQLGLSL</sequence>
<dbReference type="AlphaFoldDB" id="A0A0A1VU78"/>
<evidence type="ECO:0008006" key="4">
    <source>
        <dbReference type="Google" id="ProtNLM"/>
    </source>
</evidence>
<comment type="caution">
    <text evidence="2">The sequence shown here is derived from an EMBL/GenBank/DDBJ whole genome shotgun (WGS) entry which is preliminary data.</text>
</comment>
<feature type="transmembrane region" description="Helical" evidence="1">
    <location>
        <begin position="103"/>
        <end position="125"/>
    </location>
</feature>
<keyword evidence="1" id="KW-1133">Transmembrane helix</keyword>
<evidence type="ECO:0000313" key="3">
    <source>
        <dbReference type="Proteomes" id="UP000030321"/>
    </source>
</evidence>
<dbReference type="PANTHER" id="PTHR36738:SF1">
    <property type="entry name" value="EXPRESSED PROTEIN"/>
    <property type="match status" value="1"/>
</dbReference>
<feature type="transmembrane region" description="Helical" evidence="1">
    <location>
        <begin position="28"/>
        <end position="50"/>
    </location>
</feature>
<reference evidence="3" key="1">
    <citation type="journal article" date="2015" name="Genome">
        <title>Whole Genome Sequence of the Non-Microcystin-Producing Microcystis aeruginosa Strain NIES-44.</title>
        <authorList>
            <person name="Okano K."/>
            <person name="Miyata N."/>
            <person name="Ozaki Y."/>
        </authorList>
    </citation>
    <scope>NUCLEOTIDE SEQUENCE [LARGE SCALE GENOMIC DNA]</scope>
    <source>
        <strain evidence="3">NIES-44</strain>
    </source>
</reference>
<name>A0A0A1VU78_MICAE</name>
<feature type="transmembrane region" description="Helical" evidence="1">
    <location>
        <begin position="137"/>
        <end position="159"/>
    </location>
</feature>
<evidence type="ECO:0000313" key="2">
    <source>
        <dbReference type="EMBL" id="GAL93013.1"/>
    </source>
</evidence>
<keyword evidence="1" id="KW-0472">Membrane</keyword>
<dbReference type="Pfam" id="PF13301">
    <property type="entry name" value="DUF4079"/>
    <property type="match status" value="1"/>
</dbReference>
<protein>
    <recommendedName>
        <fullName evidence="4">DUF4079 domain-containing protein</fullName>
    </recommendedName>
</protein>
<dbReference type="RefSeq" id="WP_045358718.1">
    <property type="nucleotide sequence ID" value="NZ_BBPA01000032.1"/>
</dbReference>
<feature type="transmembrane region" description="Helical" evidence="1">
    <location>
        <begin position="71"/>
        <end position="91"/>
    </location>
</feature>
<accession>A0A0A1VU78</accession>
<dbReference type="EMBL" id="BBPA01000032">
    <property type="protein sequence ID" value="GAL93013.1"/>
    <property type="molecule type" value="Genomic_DNA"/>
</dbReference>
<gene>
    <name evidence="2" type="ORF">N44_01700</name>
</gene>
<evidence type="ECO:0000256" key="1">
    <source>
        <dbReference type="SAM" id="Phobius"/>
    </source>
</evidence>
<dbReference type="PANTHER" id="PTHR36738">
    <property type="entry name" value="EXPRESSED PROTEIN"/>
    <property type="match status" value="1"/>
</dbReference>
<dbReference type="InterPro" id="IPR025067">
    <property type="entry name" value="DUF4079"/>
</dbReference>